<dbReference type="RefSeq" id="WP_232133907.1">
    <property type="nucleotide sequence ID" value="NZ_CP089507.1"/>
</dbReference>
<evidence type="ECO:0000256" key="8">
    <source>
        <dbReference type="RuleBase" id="RU000416"/>
    </source>
</evidence>
<keyword evidence="4 7" id="KW-0949">S-adenosyl-L-methionine</keyword>
<dbReference type="Gene3D" id="3.40.50.150">
    <property type="entry name" value="Vaccinia Virus protein VP39"/>
    <property type="match status" value="1"/>
</dbReference>
<name>A0ABS8U886_9GAMM</name>
<comment type="similarity">
    <text evidence="7 8">Belongs to the class I-like SAM-binding methyltransferase superfamily. C5-methyltransferase family.</text>
</comment>
<organism evidence="9 10">
    <name type="scientific">Luteimonas fraxinea</name>
    <dbReference type="NCBI Taxonomy" id="2901869"/>
    <lineage>
        <taxon>Bacteria</taxon>
        <taxon>Pseudomonadati</taxon>
        <taxon>Pseudomonadota</taxon>
        <taxon>Gammaproteobacteria</taxon>
        <taxon>Lysobacterales</taxon>
        <taxon>Lysobacteraceae</taxon>
        <taxon>Luteimonas</taxon>
    </lineage>
</organism>
<proteinExistence type="inferred from homology"/>
<dbReference type="SUPFAM" id="SSF53335">
    <property type="entry name" value="S-adenosyl-L-methionine-dependent methyltransferases"/>
    <property type="match status" value="1"/>
</dbReference>
<dbReference type="PANTHER" id="PTHR10629">
    <property type="entry name" value="CYTOSINE-SPECIFIC METHYLTRANSFERASE"/>
    <property type="match status" value="1"/>
</dbReference>
<dbReference type="GO" id="GO:0032259">
    <property type="term" value="P:methylation"/>
    <property type="evidence" value="ECO:0007669"/>
    <property type="project" value="UniProtKB-KW"/>
</dbReference>
<reference evidence="9" key="1">
    <citation type="submission" date="2021-12" db="EMBL/GenBank/DDBJ databases">
        <authorList>
            <person name="Ulrich A."/>
        </authorList>
    </citation>
    <scope>NUCLEOTIDE SEQUENCE</scope>
    <source>
        <strain evidence="9">A1P009</strain>
    </source>
</reference>
<dbReference type="NCBIfam" id="TIGR00675">
    <property type="entry name" value="dcm"/>
    <property type="match status" value="1"/>
</dbReference>
<evidence type="ECO:0000256" key="1">
    <source>
        <dbReference type="ARBA" id="ARBA00011975"/>
    </source>
</evidence>
<evidence type="ECO:0000256" key="3">
    <source>
        <dbReference type="ARBA" id="ARBA00022679"/>
    </source>
</evidence>
<sequence>MPAIPVVDIFAGAGGLGEGFAAFGRERSSRAFDLMASAEMDVHAAQTLRTRAFFRQFRPAEVPESYYHYAAGQTPQPWTQATRSQWDAACHEVMQLRLGDPEHDEMLRGRIRTVSAEAEHRGTPWVLVGGPPCQAFSLIGRARNRGKAGYVPEDDERHYLYQHYLTILAKFRPAVFVLENVKGMLSSKLAGQSVFSEMFEGLQRPGGPRGPRYHIEPLVQSLGDGRNWEPRDFVVHAEALGLPQARHRVILIGVLDGAARPISALQPQQERYTVADMTSGLPRLRSNLTDTSFNSWPKFSHKLLRNCASYSRSLHKPTAERLRQLADEALQGDDIGPGERWLEGKTNCKMPAHLEKFISDPRLNGVINHQARAHMASDLMRYGFAAAFTAENGRSPRGCNEFPSQLHPMHRSWFENNRFVDRFKVQRSDAPSSTVTSHIAKDGHYYIHPDALQLRSLTVREAARLQTFPDNYIFEGPAGSQRRQVGNAVPPWLGHQIAGVVQEALS</sequence>
<keyword evidence="10" id="KW-1185">Reference proteome</keyword>
<dbReference type="PRINTS" id="PR00105">
    <property type="entry name" value="C5METTRFRASE"/>
</dbReference>
<comment type="catalytic activity">
    <reaction evidence="6">
        <text>a 2'-deoxycytidine in DNA + S-adenosyl-L-methionine = a 5-methyl-2'-deoxycytidine in DNA + S-adenosyl-L-homocysteine + H(+)</text>
        <dbReference type="Rhea" id="RHEA:13681"/>
        <dbReference type="Rhea" id="RHEA-COMP:11369"/>
        <dbReference type="Rhea" id="RHEA-COMP:11370"/>
        <dbReference type="ChEBI" id="CHEBI:15378"/>
        <dbReference type="ChEBI" id="CHEBI:57856"/>
        <dbReference type="ChEBI" id="CHEBI:59789"/>
        <dbReference type="ChEBI" id="CHEBI:85452"/>
        <dbReference type="ChEBI" id="CHEBI:85454"/>
        <dbReference type="EC" id="2.1.1.37"/>
    </reaction>
</comment>
<dbReference type="EMBL" id="JAJQKU010000001">
    <property type="protein sequence ID" value="MCD9095354.1"/>
    <property type="molecule type" value="Genomic_DNA"/>
</dbReference>
<evidence type="ECO:0000313" key="10">
    <source>
        <dbReference type="Proteomes" id="UP001430360"/>
    </source>
</evidence>
<accession>A0ABS8U886</accession>
<dbReference type="InterPro" id="IPR031303">
    <property type="entry name" value="C5_meth_CS"/>
</dbReference>
<keyword evidence="3 7" id="KW-0808">Transferase</keyword>
<keyword evidence="2 7" id="KW-0489">Methyltransferase</keyword>
<dbReference type="GO" id="GO:0008168">
    <property type="term" value="F:methyltransferase activity"/>
    <property type="evidence" value="ECO:0007669"/>
    <property type="project" value="UniProtKB-KW"/>
</dbReference>
<evidence type="ECO:0000256" key="7">
    <source>
        <dbReference type="PROSITE-ProRule" id="PRU01016"/>
    </source>
</evidence>
<reference evidence="9" key="2">
    <citation type="journal article" date="2022" name="Syst. Appl. Microbiol.">
        <title>Physiological and genomic characterisation of Luteimonas fraxinea sp. nov., a bacterial species associated with trees tolerant to ash dieback.</title>
        <authorList>
            <person name="Ulrich K."/>
            <person name="Becker R."/>
            <person name="Behrendt U."/>
            <person name="Kube M."/>
            <person name="Schneck V."/>
            <person name="Ulrich A."/>
        </authorList>
    </citation>
    <scope>NUCLEOTIDE SEQUENCE</scope>
    <source>
        <strain evidence="9">A1P009</strain>
    </source>
</reference>
<dbReference type="Proteomes" id="UP001430360">
    <property type="component" value="Unassembled WGS sequence"/>
</dbReference>
<dbReference type="PROSITE" id="PS00095">
    <property type="entry name" value="C5_MTASE_2"/>
    <property type="match status" value="1"/>
</dbReference>
<dbReference type="Gene3D" id="3.90.120.10">
    <property type="entry name" value="DNA Methylase, subunit A, domain 2"/>
    <property type="match status" value="1"/>
</dbReference>
<evidence type="ECO:0000256" key="4">
    <source>
        <dbReference type="ARBA" id="ARBA00022691"/>
    </source>
</evidence>
<dbReference type="PANTHER" id="PTHR10629:SF52">
    <property type="entry name" value="DNA (CYTOSINE-5)-METHYLTRANSFERASE 1"/>
    <property type="match status" value="1"/>
</dbReference>
<evidence type="ECO:0000256" key="2">
    <source>
        <dbReference type="ARBA" id="ARBA00022603"/>
    </source>
</evidence>
<evidence type="ECO:0000256" key="6">
    <source>
        <dbReference type="ARBA" id="ARBA00047422"/>
    </source>
</evidence>
<evidence type="ECO:0000313" key="9">
    <source>
        <dbReference type="EMBL" id="MCD9095354.1"/>
    </source>
</evidence>
<dbReference type="EC" id="2.1.1.37" evidence="1"/>
<dbReference type="InterPro" id="IPR001525">
    <property type="entry name" value="C5_MeTfrase"/>
</dbReference>
<gene>
    <name evidence="9" type="ORF">LTT95_00145</name>
</gene>
<evidence type="ECO:0000256" key="5">
    <source>
        <dbReference type="ARBA" id="ARBA00022747"/>
    </source>
</evidence>
<comment type="caution">
    <text evidence="9">The sequence shown here is derived from an EMBL/GenBank/DDBJ whole genome shotgun (WGS) entry which is preliminary data.</text>
</comment>
<feature type="active site" evidence="7">
    <location>
        <position position="133"/>
    </location>
</feature>
<dbReference type="PROSITE" id="PS51679">
    <property type="entry name" value="SAM_MT_C5"/>
    <property type="match status" value="1"/>
</dbReference>
<dbReference type="InterPro" id="IPR050390">
    <property type="entry name" value="C5-Methyltransferase"/>
</dbReference>
<dbReference type="InterPro" id="IPR029063">
    <property type="entry name" value="SAM-dependent_MTases_sf"/>
</dbReference>
<protein>
    <recommendedName>
        <fullName evidence="1">DNA (cytosine-5-)-methyltransferase</fullName>
        <ecNumber evidence="1">2.1.1.37</ecNumber>
    </recommendedName>
</protein>
<dbReference type="Pfam" id="PF00145">
    <property type="entry name" value="DNA_methylase"/>
    <property type="match status" value="1"/>
</dbReference>
<keyword evidence="5" id="KW-0680">Restriction system</keyword>